<reference evidence="5 6" key="1">
    <citation type="submission" date="2020-08" db="EMBL/GenBank/DDBJ databases">
        <title>Sequencing the genomes of 1000 actinobacteria strains.</title>
        <authorList>
            <person name="Klenk H.-P."/>
        </authorList>
    </citation>
    <scope>NUCLEOTIDE SEQUENCE [LARGE SCALE GENOMIC DNA]</scope>
    <source>
        <strain evidence="5 6">DSM 45886</strain>
    </source>
</reference>
<dbReference type="AlphaFoldDB" id="A0A7W7SSK2"/>
<name>A0A7W7SSK2_9ACTN</name>
<evidence type="ECO:0000313" key="5">
    <source>
        <dbReference type="EMBL" id="MBB4960158.1"/>
    </source>
</evidence>
<evidence type="ECO:0000256" key="2">
    <source>
        <dbReference type="ARBA" id="ARBA00022679"/>
    </source>
</evidence>
<sequence>MNQTALDRSLRPKPLRVAMVVPPWYEVPPPGYGGLEQVCAALVDGLVALGHDVTLFGAGTWTGTSGRYVATDAEVQHDRLGQVLPELVHLARVDQLLSTDSYDVVHDHTTIGPLVAPQRPVPTVATVHGDPAGELGDILRGVRPSVGLVAISHAQRRLVPKLPWAGVVHNGMRADGMPRKSAPGTGPVLWLARFSADKGPDLAIRSCRAAGLPLVLAGKCNEASEQAYFAEVIEPMLGPDVTLVRDPDRETCLELLLAARCMIMPIRWEEPFGMVMIEAMVTGTPVVALNRGAVPELIRSGETGLICDDPAELPAALRAVEALDPARCVAHARTAFSAERMARGYEQVYREWLANPRPVTVARQAASTLFR</sequence>
<dbReference type="EMBL" id="JACHJW010000001">
    <property type="protein sequence ID" value="MBB4960158.1"/>
    <property type="molecule type" value="Genomic_DNA"/>
</dbReference>
<gene>
    <name evidence="5" type="ORF">FHR38_003891</name>
</gene>
<dbReference type="SUPFAM" id="SSF53756">
    <property type="entry name" value="UDP-Glycosyltransferase/glycogen phosphorylase"/>
    <property type="match status" value="1"/>
</dbReference>
<evidence type="ECO:0000259" key="4">
    <source>
        <dbReference type="Pfam" id="PF13439"/>
    </source>
</evidence>
<organism evidence="5 6">
    <name type="scientific">Micromonospora polyrhachis</name>
    <dbReference type="NCBI Taxonomy" id="1282883"/>
    <lineage>
        <taxon>Bacteria</taxon>
        <taxon>Bacillati</taxon>
        <taxon>Actinomycetota</taxon>
        <taxon>Actinomycetes</taxon>
        <taxon>Micromonosporales</taxon>
        <taxon>Micromonosporaceae</taxon>
        <taxon>Micromonospora</taxon>
    </lineage>
</organism>
<dbReference type="PANTHER" id="PTHR12526:SF595">
    <property type="entry name" value="BLL5217 PROTEIN"/>
    <property type="match status" value="1"/>
</dbReference>
<dbReference type="InterPro" id="IPR028098">
    <property type="entry name" value="Glyco_trans_4-like_N"/>
</dbReference>
<comment type="caution">
    <text evidence="5">The sequence shown here is derived from an EMBL/GenBank/DDBJ whole genome shotgun (WGS) entry which is preliminary data.</text>
</comment>
<dbReference type="PANTHER" id="PTHR12526">
    <property type="entry name" value="GLYCOSYLTRANSFERASE"/>
    <property type="match status" value="1"/>
</dbReference>
<keyword evidence="2 5" id="KW-0808">Transferase</keyword>
<accession>A0A7W7SSK2</accession>
<dbReference type="Pfam" id="PF13439">
    <property type="entry name" value="Glyco_transf_4"/>
    <property type="match status" value="1"/>
</dbReference>
<dbReference type="Pfam" id="PF00534">
    <property type="entry name" value="Glycos_transf_1"/>
    <property type="match status" value="1"/>
</dbReference>
<dbReference type="Proteomes" id="UP000578819">
    <property type="component" value="Unassembled WGS sequence"/>
</dbReference>
<evidence type="ECO:0000313" key="6">
    <source>
        <dbReference type="Proteomes" id="UP000578819"/>
    </source>
</evidence>
<dbReference type="InterPro" id="IPR001296">
    <property type="entry name" value="Glyco_trans_1"/>
</dbReference>
<keyword evidence="1" id="KW-0328">Glycosyltransferase</keyword>
<evidence type="ECO:0000259" key="3">
    <source>
        <dbReference type="Pfam" id="PF00534"/>
    </source>
</evidence>
<dbReference type="CDD" id="cd03802">
    <property type="entry name" value="GT4_AviGT4-like"/>
    <property type="match status" value="1"/>
</dbReference>
<feature type="domain" description="Glycosyl transferase family 1" evidence="3">
    <location>
        <begin position="188"/>
        <end position="319"/>
    </location>
</feature>
<keyword evidence="6" id="KW-1185">Reference proteome</keyword>
<evidence type="ECO:0000256" key="1">
    <source>
        <dbReference type="ARBA" id="ARBA00022676"/>
    </source>
</evidence>
<feature type="domain" description="Glycosyltransferase subfamily 4-like N-terminal" evidence="4">
    <location>
        <begin position="32"/>
        <end position="161"/>
    </location>
</feature>
<proteinExistence type="predicted"/>
<protein>
    <submittedName>
        <fullName evidence="5">Glycosyltransferase involved in cell wall biosynthesis</fullName>
    </submittedName>
</protein>
<dbReference type="GO" id="GO:0016757">
    <property type="term" value="F:glycosyltransferase activity"/>
    <property type="evidence" value="ECO:0007669"/>
    <property type="project" value="UniProtKB-KW"/>
</dbReference>
<dbReference type="Gene3D" id="3.40.50.2000">
    <property type="entry name" value="Glycogen Phosphorylase B"/>
    <property type="match status" value="2"/>
</dbReference>